<dbReference type="AlphaFoldDB" id="W4V570"/>
<dbReference type="InterPro" id="IPR050219">
    <property type="entry name" value="DnaG_primase"/>
</dbReference>
<dbReference type="InterPro" id="IPR002694">
    <property type="entry name" value="Znf_CHC2"/>
</dbReference>
<dbReference type="InterPro" id="IPR037068">
    <property type="entry name" value="DNA_primase_core_N_sf"/>
</dbReference>
<organism evidence="5 6">
    <name type="scientific">Acetivibrio straminisolvens JCM 21531</name>
    <dbReference type="NCBI Taxonomy" id="1294263"/>
    <lineage>
        <taxon>Bacteria</taxon>
        <taxon>Bacillati</taxon>
        <taxon>Bacillota</taxon>
        <taxon>Clostridia</taxon>
        <taxon>Eubacteriales</taxon>
        <taxon>Oscillospiraceae</taxon>
        <taxon>Acetivibrio</taxon>
    </lineage>
</organism>
<dbReference type="GO" id="GO:0008270">
    <property type="term" value="F:zinc ion binding"/>
    <property type="evidence" value="ECO:0007669"/>
    <property type="project" value="UniProtKB-KW"/>
</dbReference>
<dbReference type="OrthoDB" id="9803773at2"/>
<evidence type="ECO:0000256" key="2">
    <source>
        <dbReference type="ARBA" id="ARBA00022771"/>
    </source>
</evidence>
<gene>
    <name evidence="5" type="ORF">JCM21531_1329</name>
</gene>
<dbReference type="CDD" id="cd01029">
    <property type="entry name" value="TOPRIM_primases"/>
    <property type="match status" value="1"/>
</dbReference>
<sequence length="342" mass="39879">MYNLEELKSILVVEVAERLGIKVTKNKAMCFNNHDKKTPSLSFNTKENYWYCFGCNEGGNPIQLVQKVLRINFVDACHWLSKEFSITSGYSKDRSLTFNMNQFIQGHKSISEKIDRANPHIEVYEWLVNYCTLDTNAYKYLVKDRKFNKEVIMHFNVKSIENPTQVFHKAKSVWGIDRLLKCGLAKISDRDTPVFIWTSPVILFPFYNLDNRIEYLQGRQIGDREPRYINLNGIRTHIYSINVLNQIGKNDFLYICEGITDVLSAYQMGIKAIGILGANNFKDEWVYYFTNYRIRIIPDSDKGGNEFAINVQNAFRKIGKPVQIIKLKDAKDLTEYRVRRCV</sequence>
<dbReference type="PANTHER" id="PTHR30313:SF2">
    <property type="entry name" value="DNA PRIMASE"/>
    <property type="match status" value="1"/>
</dbReference>
<dbReference type="STRING" id="1294263.JCM21531_1329"/>
<evidence type="ECO:0000259" key="4">
    <source>
        <dbReference type="SMART" id="SM00400"/>
    </source>
</evidence>
<feature type="domain" description="Zinc finger CHC2-type" evidence="4">
    <location>
        <begin position="26"/>
        <end position="81"/>
    </location>
</feature>
<keyword evidence="2" id="KW-0863">Zinc-finger</keyword>
<evidence type="ECO:0000313" key="6">
    <source>
        <dbReference type="Proteomes" id="UP000019109"/>
    </source>
</evidence>
<keyword evidence="1" id="KW-0479">Metal-binding</keyword>
<dbReference type="PANTHER" id="PTHR30313">
    <property type="entry name" value="DNA PRIMASE"/>
    <property type="match status" value="1"/>
</dbReference>
<dbReference type="EMBL" id="BAVR01000011">
    <property type="protein sequence ID" value="GAE87923.1"/>
    <property type="molecule type" value="Genomic_DNA"/>
</dbReference>
<keyword evidence="3" id="KW-0862">Zinc</keyword>
<dbReference type="GO" id="GO:0006269">
    <property type="term" value="P:DNA replication, synthesis of primer"/>
    <property type="evidence" value="ECO:0007669"/>
    <property type="project" value="TreeGrafter"/>
</dbReference>
<dbReference type="GO" id="GO:0003677">
    <property type="term" value="F:DNA binding"/>
    <property type="evidence" value="ECO:0007669"/>
    <property type="project" value="InterPro"/>
</dbReference>
<dbReference type="GO" id="GO:0005737">
    <property type="term" value="C:cytoplasm"/>
    <property type="evidence" value="ECO:0007669"/>
    <property type="project" value="TreeGrafter"/>
</dbReference>
<comment type="caution">
    <text evidence="5">The sequence shown here is derived from an EMBL/GenBank/DDBJ whole genome shotgun (WGS) entry which is preliminary data.</text>
</comment>
<dbReference type="SMART" id="SM00400">
    <property type="entry name" value="ZnF_CHCC"/>
    <property type="match status" value="1"/>
</dbReference>
<reference evidence="5" key="1">
    <citation type="journal article" date="2014" name="Genome Announc.">
        <title>Draft Genome Sequence of Clostridium straminisolvens Strain JCM 21531T, Isolated from a Cellulose-Degrading Bacterial Community.</title>
        <authorList>
            <person name="Yuki M."/>
            <person name="Oshima K."/>
            <person name="Suda W."/>
            <person name="Sakamoto M."/>
            <person name="Kitamura K."/>
            <person name="Iida T."/>
            <person name="Hattori M."/>
            <person name="Ohkuma M."/>
        </authorList>
    </citation>
    <scope>NUCLEOTIDE SEQUENCE [LARGE SCALE GENOMIC DNA]</scope>
    <source>
        <strain evidence="5">JCM 21531</strain>
    </source>
</reference>
<dbReference type="SUPFAM" id="SSF56731">
    <property type="entry name" value="DNA primase core"/>
    <property type="match status" value="1"/>
</dbReference>
<evidence type="ECO:0000313" key="5">
    <source>
        <dbReference type="EMBL" id="GAE87923.1"/>
    </source>
</evidence>
<name>W4V570_9FIRM</name>
<dbReference type="Proteomes" id="UP000019109">
    <property type="component" value="Unassembled WGS sequence"/>
</dbReference>
<dbReference type="SUPFAM" id="SSF57783">
    <property type="entry name" value="Zinc beta-ribbon"/>
    <property type="match status" value="1"/>
</dbReference>
<dbReference type="Pfam" id="PF13155">
    <property type="entry name" value="Toprim_2"/>
    <property type="match status" value="1"/>
</dbReference>
<dbReference type="Gene3D" id="3.40.1360.10">
    <property type="match status" value="1"/>
</dbReference>
<dbReference type="Pfam" id="PF01807">
    <property type="entry name" value="Zn_ribbon_DnaG"/>
    <property type="match status" value="1"/>
</dbReference>
<dbReference type="RefSeq" id="WP_038287791.1">
    <property type="nucleotide sequence ID" value="NZ_BAVR01000011.1"/>
</dbReference>
<proteinExistence type="predicted"/>
<protein>
    <submittedName>
        <fullName evidence="5">DNA primase</fullName>
    </submittedName>
</protein>
<dbReference type="Gene3D" id="3.90.580.10">
    <property type="entry name" value="Zinc finger, CHC2-type domain"/>
    <property type="match status" value="1"/>
</dbReference>
<dbReference type="InterPro" id="IPR036977">
    <property type="entry name" value="DNA_primase_Znf_CHC2"/>
</dbReference>
<evidence type="ECO:0000256" key="1">
    <source>
        <dbReference type="ARBA" id="ARBA00022723"/>
    </source>
</evidence>
<dbReference type="InterPro" id="IPR034154">
    <property type="entry name" value="TOPRIM_DnaG/twinkle"/>
</dbReference>
<accession>W4V570</accession>
<dbReference type="GO" id="GO:0003899">
    <property type="term" value="F:DNA-directed RNA polymerase activity"/>
    <property type="evidence" value="ECO:0007669"/>
    <property type="project" value="InterPro"/>
</dbReference>
<evidence type="ECO:0000256" key="3">
    <source>
        <dbReference type="ARBA" id="ARBA00022833"/>
    </source>
</evidence>
<dbReference type="Gene3D" id="3.90.980.10">
    <property type="entry name" value="DNA primase, catalytic core, N-terminal domain"/>
    <property type="match status" value="1"/>
</dbReference>
<keyword evidence="6" id="KW-1185">Reference proteome</keyword>